<feature type="compositionally biased region" description="Polar residues" evidence="1">
    <location>
        <begin position="268"/>
        <end position="277"/>
    </location>
</feature>
<feature type="region of interest" description="Disordered" evidence="1">
    <location>
        <begin position="104"/>
        <end position="156"/>
    </location>
</feature>
<dbReference type="InterPro" id="IPR032466">
    <property type="entry name" value="Metal_Hydrolase"/>
</dbReference>
<accession>A0ABQ8K6G6</accession>
<sequence length="580" mass="64593">MAAKSREEERQTNRLKAVLRSTGERLDYELRRADQAEQRARTAEGHTREVQLRVAATESGKHQAELDAARAREETKRYQIVAETAEREFRRVQADMRRLEQLRQEAEDKASEARDMARKAQQTLREFQARQEGREEGRRLESTRRYNDGREDGFEDGRAEGFEQGHAEGFDEGRHNAGRLFGFEEGRKVGWSEGYTEGLEKGRKQEREHALQAFDKFMDSEVGRENIRESVITMTTIDNQPPTPMSPSVGARRKGAKILPKLPLSAFTPPNTGTSDSFPGPPSPSTLQPEEIVDIYGGSDLSQWKAEAARGIGEKGKGVVLSLYGKEFAEVEKELESIKSAADGPSVIAVLVPIVHLNDEGAFVPPAYLATKSTAGPVLVPTVVFTKSDPLVKKALHWALLEGYTINIDVQCDIRATEGGWDTLEDLLSSLEDPTSPKKHHANIIVSNILPPPDDITLPIVKLLTHPSYRNYQAHTAALSLYANVFVSYLPPAWGFPTPPQSAQRDRTEWKKRIKMYISPAVEAFGFERVVFGSAPSAATQATSNASDWYELARESFAELGIEQEAIDAVFSGNARRIFS</sequence>
<dbReference type="InterPro" id="IPR052350">
    <property type="entry name" value="Metallo-dep_Lactonases"/>
</dbReference>
<dbReference type="SUPFAM" id="SSF51556">
    <property type="entry name" value="Metallo-dependent hydrolases"/>
    <property type="match status" value="1"/>
</dbReference>
<evidence type="ECO:0000256" key="1">
    <source>
        <dbReference type="SAM" id="MobiDB-lite"/>
    </source>
</evidence>
<dbReference type="EMBL" id="JADCUA010000022">
    <property type="protein sequence ID" value="KAH9832306.1"/>
    <property type="molecule type" value="Genomic_DNA"/>
</dbReference>
<evidence type="ECO:0008006" key="4">
    <source>
        <dbReference type="Google" id="ProtNLM"/>
    </source>
</evidence>
<feature type="region of interest" description="Disordered" evidence="1">
    <location>
        <begin position="263"/>
        <end position="285"/>
    </location>
</feature>
<protein>
    <recommendedName>
        <fullName evidence="4">Amidohydrolase-related domain-containing protein</fullName>
    </recommendedName>
</protein>
<feature type="compositionally biased region" description="Basic and acidic residues" evidence="1">
    <location>
        <begin position="127"/>
        <end position="156"/>
    </location>
</feature>
<evidence type="ECO:0000313" key="3">
    <source>
        <dbReference type="Proteomes" id="UP000814176"/>
    </source>
</evidence>
<dbReference type="GeneID" id="72006566"/>
<dbReference type="Proteomes" id="UP000814176">
    <property type="component" value="Unassembled WGS sequence"/>
</dbReference>
<dbReference type="RefSeq" id="XP_047775325.1">
    <property type="nucleotide sequence ID" value="XM_047925834.1"/>
</dbReference>
<dbReference type="Gene3D" id="3.20.20.140">
    <property type="entry name" value="Metal-dependent hydrolases"/>
    <property type="match status" value="1"/>
</dbReference>
<dbReference type="PANTHER" id="PTHR43569:SF2">
    <property type="entry name" value="AMIDOHYDROLASE-RELATED DOMAIN-CONTAINING PROTEIN"/>
    <property type="match status" value="1"/>
</dbReference>
<evidence type="ECO:0000313" key="2">
    <source>
        <dbReference type="EMBL" id="KAH9832306.1"/>
    </source>
</evidence>
<feature type="compositionally biased region" description="Basic and acidic residues" evidence="1">
    <location>
        <begin position="104"/>
        <end position="118"/>
    </location>
</feature>
<reference evidence="2 3" key="1">
    <citation type="journal article" date="2021" name="Environ. Microbiol.">
        <title>Gene family expansions and transcriptome signatures uncover fungal adaptations to wood decay.</title>
        <authorList>
            <person name="Hage H."/>
            <person name="Miyauchi S."/>
            <person name="Viragh M."/>
            <person name="Drula E."/>
            <person name="Min B."/>
            <person name="Chaduli D."/>
            <person name="Navarro D."/>
            <person name="Favel A."/>
            <person name="Norest M."/>
            <person name="Lesage-Meessen L."/>
            <person name="Balint B."/>
            <person name="Merenyi Z."/>
            <person name="de Eugenio L."/>
            <person name="Morin E."/>
            <person name="Martinez A.T."/>
            <person name="Baldrian P."/>
            <person name="Stursova M."/>
            <person name="Martinez M.J."/>
            <person name="Novotny C."/>
            <person name="Magnuson J.K."/>
            <person name="Spatafora J.W."/>
            <person name="Maurice S."/>
            <person name="Pangilinan J."/>
            <person name="Andreopoulos W."/>
            <person name="LaButti K."/>
            <person name="Hundley H."/>
            <person name="Na H."/>
            <person name="Kuo A."/>
            <person name="Barry K."/>
            <person name="Lipzen A."/>
            <person name="Henrissat B."/>
            <person name="Riley R."/>
            <person name="Ahrendt S."/>
            <person name="Nagy L.G."/>
            <person name="Grigoriev I.V."/>
            <person name="Martin F."/>
            <person name="Rosso M.N."/>
        </authorList>
    </citation>
    <scope>NUCLEOTIDE SEQUENCE [LARGE SCALE GENOMIC DNA]</scope>
    <source>
        <strain evidence="2 3">CIRM-BRFM 1785</strain>
    </source>
</reference>
<keyword evidence="3" id="KW-1185">Reference proteome</keyword>
<name>A0ABQ8K6G6_9APHY</name>
<comment type="caution">
    <text evidence="2">The sequence shown here is derived from an EMBL/GenBank/DDBJ whole genome shotgun (WGS) entry which is preliminary data.</text>
</comment>
<proteinExistence type="predicted"/>
<dbReference type="PANTHER" id="PTHR43569">
    <property type="entry name" value="AMIDOHYDROLASE"/>
    <property type="match status" value="1"/>
</dbReference>
<gene>
    <name evidence="2" type="ORF">C8Q71DRAFT_798734</name>
</gene>
<organism evidence="2 3">
    <name type="scientific">Rhodofomes roseus</name>
    <dbReference type="NCBI Taxonomy" id="34475"/>
    <lineage>
        <taxon>Eukaryota</taxon>
        <taxon>Fungi</taxon>
        <taxon>Dikarya</taxon>
        <taxon>Basidiomycota</taxon>
        <taxon>Agaricomycotina</taxon>
        <taxon>Agaricomycetes</taxon>
        <taxon>Polyporales</taxon>
        <taxon>Rhodofomes</taxon>
    </lineage>
</organism>